<dbReference type="Proteomes" id="UP000605992">
    <property type="component" value="Unassembled WGS sequence"/>
</dbReference>
<sequence length="74" mass="8074">MNRGMRPADDLTGAAWRKASRSNTVGNQCVEVALLRQGVAVRDSKDPEGPKLMFTMSEWDAFVDGVKGGEFDLS</sequence>
<evidence type="ECO:0000313" key="2">
    <source>
        <dbReference type="EMBL" id="GII56451.1"/>
    </source>
</evidence>
<evidence type="ECO:0000313" key="3">
    <source>
        <dbReference type="Proteomes" id="UP000605992"/>
    </source>
</evidence>
<gene>
    <name evidence="2" type="ORF">Pth03_48400</name>
</gene>
<evidence type="ECO:0000259" key="1">
    <source>
        <dbReference type="Pfam" id="PF04149"/>
    </source>
</evidence>
<protein>
    <submittedName>
        <fullName evidence="2">DUF397 domain-containing protein</fullName>
    </submittedName>
</protein>
<dbReference type="InterPro" id="IPR007278">
    <property type="entry name" value="DUF397"/>
</dbReference>
<accession>A0A8J3XXV4</accession>
<proteinExistence type="predicted"/>
<dbReference type="AlphaFoldDB" id="A0A8J3XXV4"/>
<dbReference type="EMBL" id="BOOR01000036">
    <property type="protein sequence ID" value="GII56451.1"/>
    <property type="molecule type" value="Genomic_DNA"/>
</dbReference>
<keyword evidence="3" id="KW-1185">Reference proteome</keyword>
<organism evidence="2 3">
    <name type="scientific">Planotetraspora thailandica</name>
    <dbReference type="NCBI Taxonomy" id="487172"/>
    <lineage>
        <taxon>Bacteria</taxon>
        <taxon>Bacillati</taxon>
        <taxon>Actinomycetota</taxon>
        <taxon>Actinomycetes</taxon>
        <taxon>Streptosporangiales</taxon>
        <taxon>Streptosporangiaceae</taxon>
        <taxon>Planotetraspora</taxon>
    </lineage>
</organism>
<dbReference type="Pfam" id="PF04149">
    <property type="entry name" value="DUF397"/>
    <property type="match status" value="1"/>
</dbReference>
<comment type="caution">
    <text evidence="2">The sequence shown here is derived from an EMBL/GenBank/DDBJ whole genome shotgun (WGS) entry which is preliminary data.</text>
</comment>
<feature type="domain" description="DUF397" evidence="1">
    <location>
        <begin position="14"/>
        <end position="67"/>
    </location>
</feature>
<name>A0A8J3XXV4_9ACTN</name>
<reference evidence="2" key="1">
    <citation type="submission" date="2021-01" db="EMBL/GenBank/DDBJ databases">
        <title>Whole genome shotgun sequence of Planotetraspora thailandica NBRC 104271.</title>
        <authorList>
            <person name="Komaki H."/>
            <person name="Tamura T."/>
        </authorList>
    </citation>
    <scope>NUCLEOTIDE SEQUENCE</scope>
    <source>
        <strain evidence="2">NBRC 104271</strain>
    </source>
</reference>